<proteinExistence type="predicted"/>
<reference evidence="2 3" key="1">
    <citation type="submission" date="2008-09" db="EMBL/GenBank/DDBJ databases">
        <authorList>
            <person name="Fulton L."/>
            <person name="Clifton S."/>
            <person name="Fulton B."/>
            <person name="Xu J."/>
            <person name="Minx P."/>
            <person name="Pepin K.H."/>
            <person name="Johnson M."/>
            <person name="Thiruvilangam P."/>
            <person name="Bhonagiri V."/>
            <person name="Nash W.E."/>
            <person name="Mardis E.R."/>
            <person name="Wilson R.K."/>
        </authorList>
    </citation>
    <scope>NUCLEOTIDE SEQUENCE [LARGE SCALE GENOMIC DNA]</scope>
    <source>
        <strain evidence="2 3">DSM 13275</strain>
    </source>
</reference>
<reference evidence="2 3" key="2">
    <citation type="submission" date="2008-10" db="EMBL/GenBank/DDBJ databases">
        <title>Draft genome sequence of Clostridium hiranonis (DSM 13275).</title>
        <authorList>
            <person name="Sudarsanam P."/>
            <person name="Ley R."/>
            <person name="Guruge J."/>
            <person name="Turnbaugh P.J."/>
            <person name="Mahowald M."/>
            <person name="Liep D."/>
            <person name="Gordon J."/>
        </authorList>
    </citation>
    <scope>NUCLEOTIDE SEQUENCE [LARGE SCALE GENOMIC DNA]</scope>
    <source>
        <strain evidence="2 3">DSM 13275</strain>
    </source>
</reference>
<organism evidence="2 3">
    <name type="scientific">Peptacetobacter hiranonis (strain DSM 13275 / JCM 10541 / KCTC 15199 / TO-931)</name>
    <name type="common">Clostridium hiranonis</name>
    <dbReference type="NCBI Taxonomy" id="500633"/>
    <lineage>
        <taxon>Bacteria</taxon>
        <taxon>Bacillati</taxon>
        <taxon>Bacillota</taxon>
        <taxon>Clostridia</taxon>
        <taxon>Peptostreptococcales</taxon>
        <taxon>Peptostreptococcaceae</taxon>
        <taxon>Peptacetobacter</taxon>
    </lineage>
</organism>
<evidence type="ECO:0000256" key="1">
    <source>
        <dbReference type="SAM" id="MobiDB-lite"/>
    </source>
</evidence>
<evidence type="ECO:0000313" key="2">
    <source>
        <dbReference type="EMBL" id="EEA84828.1"/>
    </source>
</evidence>
<feature type="region of interest" description="Disordered" evidence="1">
    <location>
        <begin position="76"/>
        <end position="114"/>
    </location>
</feature>
<evidence type="ECO:0008006" key="4">
    <source>
        <dbReference type="Google" id="ProtNLM"/>
    </source>
</evidence>
<dbReference type="OrthoDB" id="1850874at2"/>
<dbReference type="EMBL" id="ABWP01000060">
    <property type="protein sequence ID" value="EEA84828.1"/>
    <property type="molecule type" value="Genomic_DNA"/>
</dbReference>
<accession>B6G000</accession>
<dbReference type="STRING" id="500633.CLOHIR_01454"/>
<keyword evidence="3" id="KW-1185">Reference proteome</keyword>
<evidence type="ECO:0000313" key="3">
    <source>
        <dbReference type="Proteomes" id="UP000003178"/>
    </source>
</evidence>
<name>B6G000_PEPHT</name>
<dbReference type="AlphaFoldDB" id="B6G000"/>
<sequence>MADIDDLIRDLNKIQENSEKAMKNTIMKILSDANEIVVDKTPVGDTGDLHKDWNIEVDGKKGMLFNDMEYAPHVEFGHRVRGGGGGGKKRRKGNKKKKVREKGRKDGKAKGSPVEGVYMLRDTMNQIKSNMDYYGEYYIKELGLEND</sequence>
<gene>
    <name evidence="2" type="ORF">CLOHIR_01454</name>
</gene>
<comment type="caution">
    <text evidence="2">The sequence shown here is derived from an EMBL/GenBank/DDBJ whole genome shotgun (WGS) entry which is preliminary data.</text>
</comment>
<feature type="compositionally biased region" description="Basic residues" evidence="1">
    <location>
        <begin position="87"/>
        <end position="102"/>
    </location>
</feature>
<protein>
    <recommendedName>
        <fullName evidence="4">HK97 gp10 family phage protein</fullName>
    </recommendedName>
</protein>
<dbReference type="Proteomes" id="UP000003178">
    <property type="component" value="Unassembled WGS sequence"/>
</dbReference>
<dbReference type="HOGENOM" id="CLU_119007_0_1_9"/>
<dbReference type="RefSeq" id="WP_006440375.1">
    <property type="nucleotide sequence ID" value="NZ_DS995356.1"/>
</dbReference>